<dbReference type="InterPro" id="IPR027417">
    <property type="entry name" value="P-loop_NTPase"/>
</dbReference>
<evidence type="ECO:0000313" key="7">
    <source>
        <dbReference type="EMBL" id="EFB91459.1"/>
    </source>
</evidence>
<keyword evidence="3 4" id="KW-0315">Glutamine amidotransferase</keyword>
<feature type="active site" description="Nucleophile" evidence="4">
    <location>
        <position position="330"/>
    </location>
</feature>
<proteinExistence type="inferred from homology"/>
<dbReference type="InterPro" id="IPR029062">
    <property type="entry name" value="Class_I_gatase-like"/>
</dbReference>
<keyword evidence="8" id="KW-1185">Reference proteome</keyword>
<accession>A0ABM9ZWY5</accession>
<evidence type="ECO:0000256" key="4">
    <source>
        <dbReference type="HAMAP-Rule" id="MF_00028"/>
    </source>
</evidence>
<dbReference type="NCBIfam" id="TIGR00313">
    <property type="entry name" value="cobQ"/>
    <property type="match status" value="1"/>
</dbReference>
<comment type="function">
    <text evidence="4">Catalyzes amidations at positions B, D, E, and G on adenosylcobyrinic A,C-diamide. NH(2) groups are provided by glutamine, and one molecule of ATP is hydrogenolyzed for each amidation.</text>
</comment>
<dbReference type="HAMAP" id="MF_00028">
    <property type="entry name" value="CobQ"/>
    <property type="match status" value="1"/>
</dbReference>
<dbReference type="CDD" id="cd01750">
    <property type="entry name" value="GATase1_CobQ"/>
    <property type="match status" value="1"/>
</dbReference>
<dbReference type="SUPFAM" id="SSF52317">
    <property type="entry name" value="Class I glutamine amidotransferase-like"/>
    <property type="match status" value="1"/>
</dbReference>
<dbReference type="GO" id="GO:0051921">
    <property type="term" value="F:adenosylcobyric acid synthase (glutamine-hydrolyzing) activity"/>
    <property type="evidence" value="ECO:0007669"/>
    <property type="project" value="UniProtKB-EC"/>
</dbReference>
<reference evidence="7 8" key="1">
    <citation type="submission" date="2009-12" db="EMBL/GenBank/DDBJ databases">
        <authorList>
            <person name="Shrivastava S."/>
            <person name="Madupu R."/>
            <person name="Durkin A.S."/>
            <person name="Torralba M."/>
            <person name="Methe B."/>
            <person name="Sutton G.G."/>
            <person name="Strausberg R.L."/>
            <person name="Nelson K.E."/>
        </authorList>
    </citation>
    <scope>NUCLEOTIDE SEQUENCE [LARGE SCALE GENOMIC DNA]</scope>
    <source>
        <strain evidence="7 8">W5455</strain>
    </source>
</reference>
<comment type="pathway">
    <text evidence="1 4">Cofactor biosynthesis; adenosylcobalamin biosynthesis.</text>
</comment>
<gene>
    <name evidence="4 7" type="primary">cobQ</name>
    <name evidence="7" type="ORF">HMPREF7215_1544</name>
</gene>
<evidence type="ECO:0000256" key="3">
    <source>
        <dbReference type="ARBA" id="ARBA00022962"/>
    </source>
</evidence>
<dbReference type="InterPro" id="IPR011698">
    <property type="entry name" value="GATase_3"/>
</dbReference>
<dbReference type="Gene3D" id="3.40.50.300">
    <property type="entry name" value="P-loop containing nucleotide triphosphate hydrolases"/>
    <property type="match status" value="1"/>
</dbReference>
<dbReference type="CDD" id="cd05389">
    <property type="entry name" value="CobQ_N"/>
    <property type="match status" value="1"/>
</dbReference>
<dbReference type="InterPro" id="IPR004459">
    <property type="entry name" value="CobQ_synth"/>
</dbReference>
<evidence type="ECO:0000256" key="2">
    <source>
        <dbReference type="ARBA" id="ARBA00022573"/>
    </source>
</evidence>
<dbReference type="PROSITE" id="PS51274">
    <property type="entry name" value="GATASE_COBBQ"/>
    <property type="match status" value="1"/>
</dbReference>
<comment type="caution">
    <text evidence="7">The sequence shown here is derived from an EMBL/GenBank/DDBJ whole genome shotgun (WGS) entry which is preliminary data.</text>
</comment>
<dbReference type="Pfam" id="PF01656">
    <property type="entry name" value="CbiA"/>
    <property type="match status" value="1"/>
</dbReference>
<feature type="domain" description="CobQ/CobB/MinD/ParA nucleotide binding" evidence="5">
    <location>
        <begin position="6"/>
        <end position="228"/>
    </location>
</feature>
<feature type="active site" evidence="4">
    <location>
        <position position="433"/>
    </location>
</feature>
<keyword evidence="7" id="KW-0436">Ligase</keyword>
<dbReference type="SUPFAM" id="SSF52540">
    <property type="entry name" value="P-loop containing nucleoside triphosphate hydrolases"/>
    <property type="match status" value="1"/>
</dbReference>
<dbReference type="EMBL" id="ADFP01000039">
    <property type="protein sequence ID" value="EFB91459.1"/>
    <property type="molecule type" value="Genomic_DNA"/>
</dbReference>
<dbReference type="InterPro" id="IPR033949">
    <property type="entry name" value="CobQ_GATase1"/>
</dbReference>
<protein>
    <recommendedName>
        <fullName evidence="4">Cobyric acid synthase</fullName>
    </recommendedName>
</protein>
<dbReference type="GeneID" id="90985029"/>
<organism evidence="7 8">
    <name type="scientific">Pyramidobacter piscolens W5455</name>
    <dbReference type="NCBI Taxonomy" id="352165"/>
    <lineage>
        <taxon>Bacteria</taxon>
        <taxon>Thermotogati</taxon>
        <taxon>Synergistota</taxon>
        <taxon>Synergistia</taxon>
        <taxon>Synergistales</taxon>
        <taxon>Dethiosulfovibrionaceae</taxon>
        <taxon>Pyramidobacter</taxon>
    </lineage>
</organism>
<dbReference type="PANTHER" id="PTHR21343:SF1">
    <property type="entry name" value="COBYRIC ACID SYNTHASE"/>
    <property type="match status" value="1"/>
</dbReference>
<evidence type="ECO:0000256" key="1">
    <source>
        <dbReference type="ARBA" id="ARBA00004953"/>
    </source>
</evidence>
<comment type="similarity">
    <text evidence="4">Belongs to the CobB/CobQ family. CobQ subfamily.</text>
</comment>
<dbReference type="RefSeq" id="WP_009164080.1">
    <property type="nucleotide sequence ID" value="NZ_ADFP01000039.1"/>
</dbReference>
<dbReference type="InterPro" id="IPR002586">
    <property type="entry name" value="CobQ/CobB/MinD/ParA_Nub-bd_dom"/>
</dbReference>
<evidence type="ECO:0000259" key="5">
    <source>
        <dbReference type="Pfam" id="PF01656"/>
    </source>
</evidence>
<dbReference type="NCBIfam" id="NF001989">
    <property type="entry name" value="PRK00784.1"/>
    <property type="match status" value="1"/>
</dbReference>
<dbReference type="Pfam" id="PF07685">
    <property type="entry name" value="GATase_3"/>
    <property type="match status" value="1"/>
</dbReference>
<evidence type="ECO:0000259" key="6">
    <source>
        <dbReference type="Pfam" id="PF07685"/>
    </source>
</evidence>
<keyword evidence="2 4" id="KW-0169">Cobalamin biosynthesis</keyword>
<feature type="domain" description="CobB/CobQ-like glutamine amidotransferase" evidence="6">
    <location>
        <begin position="251"/>
        <end position="439"/>
    </location>
</feature>
<dbReference type="Proteomes" id="UP000006462">
    <property type="component" value="Unassembled WGS sequence"/>
</dbReference>
<dbReference type="InterPro" id="IPR047045">
    <property type="entry name" value="CobQ_N"/>
</dbReference>
<name>A0ABM9ZWY5_9BACT</name>
<dbReference type="PANTHER" id="PTHR21343">
    <property type="entry name" value="DETHIOBIOTIN SYNTHETASE"/>
    <property type="match status" value="1"/>
</dbReference>
<dbReference type="Gene3D" id="3.40.50.880">
    <property type="match status" value="1"/>
</dbReference>
<evidence type="ECO:0000313" key="8">
    <source>
        <dbReference type="Proteomes" id="UP000006462"/>
    </source>
</evidence>
<sequence>MAKSFMIQGTMSGVGKSLLVAGLCRVFRQDGLRVAPFKSQNMALNSFITREGLEIGRAQAVQAEACGLEPSYAMNPVLLKPTSDEGSQVIVNGEVYGNYTAEGYYAMKHRLWPDVLDAYRKLDAGYDLIVVEGAGSPAEINLKADDFVNMGLAKRLGIPVLLVGDIDRGGVFAQLVGTLALLEPEELALVKATIVNKFRGDLKLLLPGLKQLEELTRRPVAGVVPWTPLDIDDEDSLSDRLGQRRAVSPLDVAVIRLPRLSNFSDFSALDAADGVGVRYVENVRALGAPDLVIIPGTKNTIGDMKWLRACGLEAAVKKLAASGTPVIGICGGYQMLGREIVDEEGVEGGGSIAGMGLLPVVTRFRPEKRRTRTTARALDVKGVFAALSGAELEGYEIHCGATTRGEGAGPLIRIEDGALDGCQSGNVYGCYLHGFFDSESCRRAVLGALAQRKGVTLEARPFDWKAHKERQYDALAQTLREHLDMRLIRRVVDRGA</sequence>